<accession>A0A162XZD3</accession>
<feature type="domain" description="PKD" evidence="1">
    <location>
        <begin position="204"/>
        <end position="248"/>
    </location>
</feature>
<evidence type="ECO:0000259" key="1">
    <source>
        <dbReference type="PROSITE" id="PS50093"/>
    </source>
</evidence>
<keyword evidence="3" id="KW-1185">Reference proteome</keyword>
<name>A0A162XZD3_9FLAO</name>
<dbReference type="Gene3D" id="2.60.120.260">
    <property type="entry name" value="Galactose-binding domain-like"/>
    <property type="match status" value="1"/>
</dbReference>
<dbReference type="STRING" id="1642818.AWE51_14810"/>
<dbReference type="SUPFAM" id="SSF49299">
    <property type="entry name" value="PKD domain"/>
    <property type="match status" value="1"/>
</dbReference>
<dbReference type="PROSITE" id="PS51257">
    <property type="entry name" value="PROKAR_LIPOPROTEIN"/>
    <property type="match status" value="1"/>
</dbReference>
<dbReference type="OrthoDB" id="1410018at2"/>
<organism evidence="2 3">
    <name type="scientific">Aquimarina aggregata</name>
    <dbReference type="NCBI Taxonomy" id="1642818"/>
    <lineage>
        <taxon>Bacteria</taxon>
        <taxon>Pseudomonadati</taxon>
        <taxon>Bacteroidota</taxon>
        <taxon>Flavobacteriia</taxon>
        <taxon>Flavobacteriales</taxon>
        <taxon>Flavobacteriaceae</taxon>
        <taxon>Aquimarina</taxon>
    </lineage>
</organism>
<dbReference type="AlphaFoldDB" id="A0A162XZD3"/>
<dbReference type="InterPro" id="IPR035986">
    <property type="entry name" value="PKD_dom_sf"/>
</dbReference>
<dbReference type="Proteomes" id="UP000076715">
    <property type="component" value="Unassembled WGS sequence"/>
</dbReference>
<gene>
    <name evidence="2" type="ORF">AWE51_14810</name>
</gene>
<proteinExistence type="predicted"/>
<sequence>MKRYIYLILILLIAFLGCNKDDGNFTEFSKPELFTPALGTITEETINNPIPIAINDFSSIADVSRGVISRFWRIDTGMSFLSERFTPADSLNLNQFIIGEGGNSSNVFFLFKTAGLKAVNLRQVFDREVSFLGQTAIQEGSDWVLNTTFTYNVFDNLNPEAIIFNQDGTIELGRLNANQDPNQDNISSFETITIEAGSSLNFVDNTTTGNPDGRLWGFAEGSPSESTEESVNVSYNRLGEYLIDITSTRDSKGNTLNAASRTKTLPYIIKVVPSSQPFIATNATVIDDGGTLGEGSSVIELGVNGELEDFLGVESSFTVNAVNGGFNQNIPINSAVVSSTDATTIQLTLAEQVYNTDTITISYDGAIPITSVDTRTLNTFTSLTVNPAIINVLQPASNPSFEVGVSNDRLGNSQGYNLFVGGGGNNLDNAKNTDGSLQINRSTEQSSEGNASMKFDAEMPLTAGFLSYSNTIISNSDIPSGEFILAYDIYIEGGSTFNNIFNRIVGATPANQLMPLDSSITDEWFTVERQFILTNPLSGNIVFNFRNNDNTGITGRQTFYLDNIRILVVENRP</sequence>
<dbReference type="InterPro" id="IPR000601">
    <property type="entry name" value="PKD_dom"/>
</dbReference>
<comment type="caution">
    <text evidence="2">The sequence shown here is derived from an EMBL/GenBank/DDBJ whole genome shotgun (WGS) entry which is preliminary data.</text>
</comment>
<dbReference type="RefSeq" id="WP_066318667.1">
    <property type="nucleotide sequence ID" value="NZ_LQRT01000046.1"/>
</dbReference>
<dbReference type="PROSITE" id="PS50093">
    <property type="entry name" value="PKD"/>
    <property type="match status" value="1"/>
</dbReference>
<evidence type="ECO:0000313" key="3">
    <source>
        <dbReference type="Proteomes" id="UP000076715"/>
    </source>
</evidence>
<dbReference type="EMBL" id="LQRT01000046">
    <property type="protein sequence ID" value="KZS38849.1"/>
    <property type="molecule type" value="Genomic_DNA"/>
</dbReference>
<reference evidence="2 3" key="1">
    <citation type="submission" date="2016-01" db="EMBL/GenBank/DDBJ databases">
        <title>The draft genome sequence of Aquimarina sp. RZW4-3-2.</title>
        <authorList>
            <person name="Wang Y."/>
        </authorList>
    </citation>
    <scope>NUCLEOTIDE SEQUENCE [LARGE SCALE GENOMIC DNA]</scope>
    <source>
        <strain evidence="2 3">RZW4-3-2</strain>
    </source>
</reference>
<evidence type="ECO:0000313" key="2">
    <source>
        <dbReference type="EMBL" id="KZS38849.1"/>
    </source>
</evidence>
<protein>
    <recommendedName>
        <fullName evidence="1">PKD domain-containing protein</fullName>
    </recommendedName>
</protein>